<evidence type="ECO:0000313" key="1">
    <source>
        <dbReference type="EMBL" id="AYL94901.1"/>
    </source>
</evidence>
<accession>A0A494VML0</accession>
<name>A0A494VML0_9SPHI</name>
<dbReference type="Pfam" id="PF12244">
    <property type="entry name" value="DUF3606"/>
    <property type="match status" value="1"/>
</dbReference>
<keyword evidence="2" id="KW-1185">Reference proteome</keyword>
<dbReference type="Proteomes" id="UP000270046">
    <property type="component" value="Chromosome"/>
</dbReference>
<gene>
    <name evidence="1" type="ORF">HYN43_006130</name>
</gene>
<sequence>MENRNKTAWPESLINTSENYEVEYWANKFGVRPERLKTAVRAVGNSTTAVAKFLSNK</sequence>
<organism evidence="1 2">
    <name type="scientific">Mucilaginibacter celer</name>
    <dbReference type="NCBI Taxonomy" id="2305508"/>
    <lineage>
        <taxon>Bacteria</taxon>
        <taxon>Pseudomonadati</taxon>
        <taxon>Bacteroidota</taxon>
        <taxon>Sphingobacteriia</taxon>
        <taxon>Sphingobacteriales</taxon>
        <taxon>Sphingobacteriaceae</taxon>
        <taxon>Mucilaginibacter</taxon>
    </lineage>
</organism>
<proteinExistence type="predicted"/>
<evidence type="ECO:0000313" key="2">
    <source>
        <dbReference type="Proteomes" id="UP000270046"/>
    </source>
</evidence>
<reference evidence="1 2" key="1">
    <citation type="submission" date="2018-10" db="EMBL/GenBank/DDBJ databases">
        <title>Genome sequencing of Mucilaginibacter sp. HYN0043.</title>
        <authorList>
            <person name="Kim M."/>
            <person name="Yi H."/>
        </authorList>
    </citation>
    <scope>NUCLEOTIDE SEQUENCE [LARGE SCALE GENOMIC DNA]</scope>
    <source>
        <strain evidence="1 2">HYN0043</strain>
    </source>
</reference>
<dbReference type="OrthoDB" id="7030114at2"/>
<dbReference type="InterPro" id="IPR022037">
    <property type="entry name" value="DUF3606"/>
</dbReference>
<dbReference type="EMBL" id="CP032869">
    <property type="protein sequence ID" value="AYL94901.1"/>
    <property type="molecule type" value="Genomic_DNA"/>
</dbReference>
<dbReference type="AlphaFoldDB" id="A0A494VML0"/>
<protein>
    <submittedName>
        <fullName evidence="1">DUF3606 domain-containing protein</fullName>
    </submittedName>
</protein>
<dbReference type="KEGG" id="muh:HYN43_006130"/>
<dbReference type="RefSeq" id="WP_119408608.1">
    <property type="nucleotide sequence ID" value="NZ_CP032869.1"/>
</dbReference>